<dbReference type="InterPro" id="IPR019951">
    <property type="entry name" value="F420_OxRdatse_Rv3520c_pred"/>
</dbReference>
<dbReference type="AlphaFoldDB" id="A0A812ISB1"/>
<dbReference type="NCBIfam" id="TIGR03559">
    <property type="entry name" value="F420_Rv3520c"/>
    <property type="match status" value="1"/>
</dbReference>
<accession>A0A812ISB1</accession>
<evidence type="ECO:0000259" key="2">
    <source>
        <dbReference type="Pfam" id="PF00296"/>
    </source>
</evidence>
<dbReference type="PANTHER" id="PTHR43244:SF1">
    <property type="entry name" value="5,10-METHYLENETETRAHYDROMETHANOPTERIN REDUCTASE"/>
    <property type="match status" value="1"/>
</dbReference>
<evidence type="ECO:0000313" key="4">
    <source>
        <dbReference type="Proteomes" id="UP000601435"/>
    </source>
</evidence>
<dbReference type="Pfam" id="PF00296">
    <property type="entry name" value="Bac_luciferase"/>
    <property type="match status" value="1"/>
</dbReference>
<dbReference type="InterPro" id="IPR011251">
    <property type="entry name" value="Luciferase-like_dom"/>
</dbReference>
<dbReference type="InterPro" id="IPR036661">
    <property type="entry name" value="Luciferase-like_sf"/>
</dbReference>
<dbReference type="CDD" id="cd00347">
    <property type="entry name" value="Flavin_utilizing_monoxygenases"/>
    <property type="match status" value="1"/>
</dbReference>
<dbReference type="EMBL" id="CAJNJA010000001">
    <property type="protein sequence ID" value="CAE7148631.1"/>
    <property type="molecule type" value="Genomic_DNA"/>
</dbReference>
<sequence length="347" mass="37761">MKLGLSIGYSGGEMRLPVEKVQLAERLGYDSVWTAEAYGSDALSPLAYLAAKTERIRLGTGVIQLAGRTPANAAMTVATIDALAGGNRVICGIGVSGPQIVEGWYGQPWGRPYYRLKDYVTIMKKILAREEPVVHEGKEISLPFNGEGAMGVGKPLKSILHMNPDIPIWLGTGMESTVKLTAEVADGWLPLGLVPETCKTYEPWIEAGLEKSGKNRSQFETQGGAAVVVTDDVQSALDRMKPGIALYVGGMGHKTKNFHKEMMIRRGFGEAAERIQELYLAKQKREAIEAVPDEFVDQGALVGDKTRIQKRFRDWEDSGITGLTVSGNEEALRLMADLARLNVEPSA</sequence>
<dbReference type="Proteomes" id="UP000601435">
    <property type="component" value="Unassembled WGS sequence"/>
</dbReference>
<gene>
    <name evidence="3" type="ORF">SNEC2469_LOCUS8</name>
</gene>
<keyword evidence="1" id="KW-0560">Oxidoreductase</keyword>
<feature type="domain" description="Luciferase-like" evidence="2">
    <location>
        <begin position="18"/>
        <end position="321"/>
    </location>
</feature>
<dbReference type="SUPFAM" id="SSF51679">
    <property type="entry name" value="Bacterial luciferase-like"/>
    <property type="match status" value="1"/>
</dbReference>
<evidence type="ECO:0000256" key="1">
    <source>
        <dbReference type="ARBA" id="ARBA00023002"/>
    </source>
</evidence>
<comment type="caution">
    <text evidence="3">The sequence shown here is derived from an EMBL/GenBank/DDBJ whole genome shotgun (WGS) entry which is preliminary data.</text>
</comment>
<protein>
    <recommendedName>
        <fullName evidence="2">Luciferase-like domain-containing protein</fullName>
    </recommendedName>
</protein>
<evidence type="ECO:0000313" key="3">
    <source>
        <dbReference type="EMBL" id="CAE7148631.1"/>
    </source>
</evidence>
<name>A0A812ISB1_9DINO</name>
<dbReference type="CDD" id="cd01097">
    <property type="entry name" value="Tetrahydromethanopterin_reductase"/>
    <property type="match status" value="1"/>
</dbReference>
<proteinExistence type="predicted"/>
<dbReference type="Gene3D" id="3.20.20.30">
    <property type="entry name" value="Luciferase-like domain"/>
    <property type="match status" value="1"/>
</dbReference>
<dbReference type="OrthoDB" id="410566at2759"/>
<keyword evidence="4" id="KW-1185">Reference proteome</keyword>
<dbReference type="PANTHER" id="PTHR43244">
    <property type="match status" value="1"/>
</dbReference>
<dbReference type="InterPro" id="IPR050564">
    <property type="entry name" value="F420-G6PD/mer"/>
</dbReference>
<dbReference type="GO" id="GO:0016705">
    <property type="term" value="F:oxidoreductase activity, acting on paired donors, with incorporation or reduction of molecular oxygen"/>
    <property type="evidence" value="ECO:0007669"/>
    <property type="project" value="InterPro"/>
</dbReference>
<reference evidence="3" key="1">
    <citation type="submission" date="2021-02" db="EMBL/GenBank/DDBJ databases">
        <authorList>
            <person name="Dougan E. K."/>
            <person name="Rhodes N."/>
            <person name="Thang M."/>
            <person name="Chan C."/>
        </authorList>
    </citation>
    <scope>NUCLEOTIDE SEQUENCE</scope>
</reference>
<organism evidence="3 4">
    <name type="scientific">Symbiodinium necroappetens</name>
    <dbReference type="NCBI Taxonomy" id="1628268"/>
    <lineage>
        <taxon>Eukaryota</taxon>
        <taxon>Sar</taxon>
        <taxon>Alveolata</taxon>
        <taxon>Dinophyceae</taxon>
        <taxon>Suessiales</taxon>
        <taxon>Symbiodiniaceae</taxon>
        <taxon>Symbiodinium</taxon>
    </lineage>
</organism>